<dbReference type="OrthoDB" id="5855429at2759"/>
<keyword evidence="1" id="KW-1015">Disulfide bond</keyword>
<evidence type="ECO:0000313" key="6">
    <source>
        <dbReference type="Proteomes" id="UP000286415"/>
    </source>
</evidence>
<evidence type="ECO:0000256" key="2">
    <source>
        <dbReference type="SAM" id="Phobius"/>
    </source>
</evidence>
<dbReference type="Proteomes" id="UP000286415">
    <property type="component" value="Unassembled WGS sequence"/>
</dbReference>
<reference evidence="5 6" key="2">
    <citation type="journal article" date="2021" name="Genomics">
        <title>High-quality reference genome for Clonorchis sinensis.</title>
        <authorList>
            <person name="Young N.D."/>
            <person name="Stroehlein A.J."/>
            <person name="Kinkar L."/>
            <person name="Wang T."/>
            <person name="Sohn W.M."/>
            <person name="Chang B.C.H."/>
            <person name="Kaur P."/>
            <person name="Weisz D."/>
            <person name="Dudchenko O."/>
            <person name="Aiden E.L."/>
            <person name="Korhonen P.K."/>
            <person name="Gasser R.B."/>
        </authorList>
    </citation>
    <scope>NUCLEOTIDE SEQUENCE [LARGE SCALE GENOMIC DNA]</scope>
    <source>
        <strain evidence="5">Cs-k2</strain>
    </source>
</reference>
<feature type="transmembrane region" description="Helical" evidence="2">
    <location>
        <begin position="526"/>
        <end position="548"/>
    </location>
</feature>
<keyword evidence="2" id="KW-0812">Transmembrane</keyword>
<dbReference type="PROSITE" id="PS50026">
    <property type="entry name" value="EGF_3"/>
    <property type="match status" value="1"/>
</dbReference>
<keyword evidence="1" id="KW-0245">EGF-like domain</keyword>
<dbReference type="PROSITE" id="PS00022">
    <property type="entry name" value="EGF_1"/>
    <property type="match status" value="2"/>
</dbReference>
<feature type="disulfide bond" evidence="1">
    <location>
        <begin position="420"/>
        <end position="429"/>
    </location>
</feature>
<keyword evidence="6" id="KW-1185">Reference proteome</keyword>
<gene>
    <name evidence="5" type="ORF">CSKR_201015</name>
</gene>
<evidence type="ECO:0000313" key="5">
    <source>
        <dbReference type="EMBL" id="KAG5449657.1"/>
    </source>
</evidence>
<dbReference type="EMBL" id="NIRI02000042">
    <property type="protein sequence ID" value="KAG5449657.1"/>
    <property type="molecule type" value="Genomic_DNA"/>
</dbReference>
<keyword evidence="2" id="KW-1133">Transmembrane helix</keyword>
<evidence type="ECO:0000259" key="4">
    <source>
        <dbReference type="PROSITE" id="PS50026"/>
    </source>
</evidence>
<dbReference type="InterPro" id="IPR000884">
    <property type="entry name" value="TSP1_rpt"/>
</dbReference>
<proteinExistence type="predicted"/>
<dbReference type="AlphaFoldDB" id="A0A8T1MJT8"/>
<evidence type="ECO:0000256" key="1">
    <source>
        <dbReference type="PROSITE-ProRule" id="PRU00076"/>
    </source>
</evidence>
<feature type="chain" id="PRO_5035833724" description="EGF-like domain-containing protein" evidence="3">
    <location>
        <begin position="27"/>
        <end position="549"/>
    </location>
</feature>
<organism evidence="5 6">
    <name type="scientific">Clonorchis sinensis</name>
    <name type="common">Chinese liver fluke</name>
    <dbReference type="NCBI Taxonomy" id="79923"/>
    <lineage>
        <taxon>Eukaryota</taxon>
        <taxon>Metazoa</taxon>
        <taxon>Spiralia</taxon>
        <taxon>Lophotrochozoa</taxon>
        <taxon>Platyhelminthes</taxon>
        <taxon>Trematoda</taxon>
        <taxon>Digenea</taxon>
        <taxon>Opisthorchiida</taxon>
        <taxon>Opisthorchiata</taxon>
        <taxon>Opisthorchiidae</taxon>
        <taxon>Clonorchis</taxon>
    </lineage>
</organism>
<dbReference type="InterPro" id="IPR000742">
    <property type="entry name" value="EGF"/>
</dbReference>
<dbReference type="SMART" id="SM00181">
    <property type="entry name" value="EGF"/>
    <property type="match status" value="3"/>
</dbReference>
<dbReference type="Gene3D" id="2.20.100.10">
    <property type="entry name" value="Thrombospondin type-1 (TSP1) repeat"/>
    <property type="match status" value="1"/>
</dbReference>
<dbReference type="InterPro" id="IPR036383">
    <property type="entry name" value="TSP1_rpt_sf"/>
</dbReference>
<name>A0A8T1MJT8_CLOSI</name>
<dbReference type="SUPFAM" id="SSF82895">
    <property type="entry name" value="TSP-1 type 1 repeat"/>
    <property type="match status" value="1"/>
</dbReference>
<protein>
    <recommendedName>
        <fullName evidence="4">EGF-like domain-containing protein</fullName>
    </recommendedName>
</protein>
<keyword evidence="2" id="KW-0472">Membrane</keyword>
<feature type="signal peptide" evidence="3">
    <location>
        <begin position="1"/>
        <end position="26"/>
    </location>
</feature>
<feature type="domain" description="EGF-like" evidence="4">
    <location>
        <begin position="393"/>
        <end position="430"/>
    </location>
</feature>
<accession>A0A8T1MJT8</accession>
<comment type="caution">
    <text evidence="1">Lacks conserved residue(s) required for the propagation of feature annotation.</text>
</comment>
<sequence length="549" mass="61582">MLTVWSLIIVNSMVFLTGFLSSSTEAAINYLTESRPSDIKFLFTHFTPFEDMNHPQSRSQRMGLQMQKPFSDRSKTPVWLNTVADLTIIIKAYIEAGIAIHGTGNITEANMELSELMRKVVTFPTEDGSFFLFHLLKPDSKFSNPIYKDFYDDFREEMIQNEPLKEIKEPLFMYGMRAWKAFYLVAFSSNPSLFVKVDSSQYIVKDYQPPSTIHDEWSLVFIDEYCRIVRKNYSDRIQIPNGFCPDPCMTQPCVGLPHTSSAKCIPTGTLWFEYKCSCQPNYKWTQPPKTSGHCQTDDTCSSYCDPVGTRRCDVVDNKQFCVCRPTHMGPTCSNLRNPCLELSSPNKVPGNTSCNAANGGKCIGVPGTNTYSCICPPAYTSDSSYPLPNCLAFRDSCLGVICLQGDCISSKDGQETYCNCPDEAYGDQCELIRGKWAQWSPWSECTPNCGVSEYQRRVRTRDCLGEACRGGEGHLQMEMCSIMPCPDETLALARQGRLEEPSELKIQMLQAQAARCVKLVGAIAEALILISCVFSGLTATAMVFSVYFM</sequence>
<feature type="disulfide bond" evidence="1">
    <location>
        <begin position="397"/>
        <end position="407"/>
    </location>
</feature>
<comment type="caution">
    <text evidence="5">The sequence shown here is derived from an EMBL/GenBank/DDBJ whole genome shotgun (WGS) entry which is preliminary data.</text>
</comment>
<keyword evidence="3" id="KW-0732">Signal</keyword>
<reference evidence="5 6" key="1">
    <citation type="journal article" date="2018" name="Biotechnol. Adv.">
        <title>Improved genomic resources and new bioinformatic workflow for the carcinogenic parasite Clonorchis sinensis: Biotechnological implications.</title>
        <authorList>
            <person name="Wang D."/>
            <person name="Korhonen P.K."/>
            <person name="Gasser R.B."/>
            <person name="Young N.D."/>
        </authorList>
    </citation>
    <scope>NUCLEOTIDE SEQUENCE [LARGE SCALE GENOMIC DNA]</scope>
    <source>
        <strain evidence="5">Cs-k2</strain>
    </source>
</reference>
<dbReference type="SMART" id="SM00209">
    <property type="entry name" value="TSP1"/>
    <property type="match status" value="1"/>
</dbReference>
<evidence type="ECO:0000256" key="3">
    <source>
        <dbReference type="SAM" id="SignalP"/>
    </source>
</evidence>
<dbReference type="PROSITE" id="PS50092">
    <property type="entry name" value="TSP1"/>
    <property type="match status" value="1"/>
</dbReference>